<dbReference type="OrthoDB" id="9803968at2"/>
<evidence type="ECO:0000259" key="2">
    <source>
        <dbReference type="Pfam" id="PF13193"/>
    </source>
</evidence>
<evidence type="ECO:0000313" key="3">
    <source>
        <dbReference type="EMBL" id="TWH18662.1"/>
    </source>
</evidence>
<dbReference type="EMBL" id="VLJV01000001">
    <property type="protein sequence ID" value="TWH18662.1"/>
    <property type="molecule type" value="Genomic_DNA"/>
</dbReference>
<dbReference type="Gene3D" id="3.40.50.12780">
    <property type="entry name" value="N-terminal domain of ligase-like"/>
    <property type="match status" value="1"/>
</dbReference>
<dbReference type="InterPro" id="IPR025110">
    <property type="entry name" value="AMP-bd_C"/>
</dbReference>
<feature type="domain" description="AMP-dependent synthetase/ligase" evidence="1">
    <location>
        <begin position="7"/>
        <end position="367"/>
    </location>
</feature>
<dbReference type="AlphaFoldDB" id="A0A660C5C8"/>
<reference evidence="3 4" key="1">
    <citation type="submission" date="2019-07" db="EMBL/GenBank/DDBJ databases">
        <title>R&amp;d 2014.</title>
        <authorList>
            <person name="Klenk H.-P."/>
        </authorList>
    </citation>
    <scope>NUCLEOTIDE SEQUENCE [LARGE SCALE GENOMIC DNA]</scope>
    <source>
        <strain evidence="3 4">DSM 43194</strain>
    </source>
</reference>
<comment type="caution">
    <text evidence="3">The sequence shown here is derived from an EMBL/GenBank/DDBJ whole genome shotgun (WGS) entry which is preliminary data.</text>
</comment>
<dbReference type="InterPro" id="IPR020845">
    <property type="entry name" value="AMP-binding_CS"/>
</dbReference>
<dbReference type="Gene3D" id="3.30.300.30">
    <property type="match status" value="1"/>
</dbReference>
<dbReference type="PANTHER" id="PTHR24096:SF323">
    <property type="entry name" value="BLR3536 PROTEIN"/>
    <property type="match status" value="1"/>
</dbReference>
<dbReference type="GO" id="GO:0016405">
    <property type="term" value="F:CoA-ligase activity"/>
    <property type="evidence" value="ECO:0007669"/>
    <property type="project" value="TreeGrafter"/>
</dbReference>
<dbReference type="InterPro" id="IPR045851">
    <property type="entry name" value="AMP-bd_C_sf"/>
</dbReference>
<proteinExistence type="predicted"/>
<dbReference type="PANTHER" id="PTHR24096">
    <property type="entry name" value="LONG-CHAIN-FATTY-ACID--COA LIGASE"/>
    <property type="match status" value="1"/>
</dbReference>
<keyword evidence="3" id="KW-0436">Ligase</keyword>
<organism evidence="3 4">
    <name type="scientific">Prauserella rugosa</name>
    <dbReference type="NCBI Taxonomy" id="43354"/>
    <lineage>
        <taxon>Bacteria</taxon>
        <taxon>Bacillati</taxon>
        <taxon>Actinomycetota</taxon>
        <taxon>Actinomycetes</taxon>
        <taxon>Pseudonocardiales</taxon>
        <taxon>Pseudonocardiaceae</taxon>
        <taxon>Prauserella</taxon>
    </lineage>
</organism>
<accession>A0A660C5C8</accession>
<dbReference type="Pfam" id="PF00501">
    <property type="entry name" value="AMP-binding"/>
    <property type="match status" value="1"/>
</dbReference>
<evidence type="ECO:0000313" key="4">
    <source>
        <dbReference type="Proteomes" id="UP000317303"/>
    </source>
</evidence>
<dbReference type="InterPro" id="IPR042099">
    <property type="entry name" value="ANL_N_sf"/>
</dbReference>
<keyword evidence="4" id="KW-1185">Reference proteome</keyword>
<dbReference type="SUPFAM" id="SSF56801">
    <property type="entry name" value="Acetyl-CoA synthetase-like"/>
    <property type="match status" value="1"/>
</dbReference>
<feature type="domain" description="AMP-binding enzyme C-terminal" evidence="2">
    <location>
        <begin position="424"/>
        <end position="502"/>
    </location>
</feature>
<sequence>MYPGNVAERAPDRPAMIIAETGQHRTYAELDERSARLASYFAVRGLQRDDTVLVVLGNDLIWGEVCWACWRSGLCLGAANFHLTSAELAPILEDAAPRAIVTSRRVLPNLRAAAEQAGLDHGVLWLVVDETGEPSGPDAALNYERIIASTPRDPDLVETVGGRLLFSSGTTGRPKPFRVPPQQIHPSELPVRSGGLMTSLGFDDTGNVLLVPGPAYHAGPLGFLQSLHQLGGTVVLMQKFDPEGALAAIERYRVTHSQWVPTMFVRLLRLPAEVRHRYDLSSHRVAVHAAAPCPPEVKREMLTWWGPIVHEYYGASEGYGRTTIGPEEWLAHPGSVGRSVQSTVHIADESGRLLPTGQVGAVWFAKPDAEEPERAADGTADLAATPGWGTVGDLGYLDDDGFLYLTGRQGQTIITGGVNVYPREVEDLLAPHPKVDDIAVLGVPDPEFGEQVKAVVVPADGSEPGPSLADELITYCRERLAHFKCPKSVDFTDSLPRTDTGKIRHKPLRDQYWSVASSQPTRST</sequence>
<dbReference type="PROSITE" id="PS00455">
    <property type="entry name" value="AMP_BINDING"/>
    <property type="match status" value="1"/>
</dbReference>
<gene>
    <name evidence="3" type="ORF">JD82_00483</name>
</gene>
<protein>
    <submittedName>
        <fullName evidence="3">Acyl-CoA synthetase (AMP-forming)/AMP-acid ligase II</fullName>
    </submittedName>
</protein>
<name>A0A660C5C8_9PSEU</name>
<dbReference type="InterPro" id="IPR000873">
    <property type="entry name" value="AMP-dep_synth/lig_dom"/>
</dbReference>
<dbReference type="Proteomes" id="UP000317303">
    <property type="component" value="Unassembled WGS sequence"/>
</dbReference>
<evidence type="ECO:0000259" key="1">
    <source>
        <dbReference type="Pfam" id="PF00501"/>
    </source>
</evidence>
<dbReference type="Pfam" id="PF13193">
    <property type="entry name" value="AMP-binding_C"/>
    <property type="match status" value="1"/>
</dbReference>